<protein>
    <submittedName>
        <fullName evidence="3">Prolyl tripeptidyl peptidase</fullName>
        <ecNumber evidence="3">3.4.14.12</ecNumber>
    </submittedName>
</protein>
<dbReference type="EC" id="3.4.14.12" evidence="3"/>
<evidence type="ECO:0000259" key="2">
    <source>
        <dbReference type="Pfam" id="PF00326"/>
    </source>
</evidence>
<evidence type="ECO:0000313" key="3">
    <source>
        <dbReference type="EMBL" id="SNV44677.1"/>
    </source>
</evidence>
<dbReference type="InterPro" id="IPR029058">
    <property type="entry name" value="AB_hydrolase_fold"/>
</dbReference>
<dbReference type="SUPFAM" id="SSF82171">
    <property type="entry name" value="DPP6 N-terminal domain-like"/>
    <property type="match status" value="1"/>
</dbReference>
<dbReference type="Gene3D" id="2.120.10.30">
    <property type="entry name" value="TolB, C-terminal domain"/>
    <property type="match status" value="1"/>
</dbReference>
<dbReference type="RefSeq" id="WP_093098872.1">
    <property type="nucleotide sequence ID" value="NZ_CP158798.1"/>
</dbReference>
<dbReference type="GO" id="GO:0004252">
    <property type="term" value="F:serine-type endopeptidase activity"/>
    <property type="evidence" value="ECO:0007669"/>
    <property type="project" value="TreeGrafter"/>
</dbReference>
<dbReference type="Gene3D" id="3.40.50.1820">
    <property type="entry name" value="alpha/beta hydrolase"/>
    <property type="match status" value="1"/>
</dbReference>
<accession>A0AAJ5BZ91</accession>
<dbReference type="KEGG" id="smiz:4412673_00980"/>
<dbReference type="InterPro" id="IPR011042">
    <property type="entry name" value="6-blade_b-propeller_TolB-like"/>
</dbReference>
<evidence type="ECO:0000256" key="1">
    <source>
        <dbReference type="ARBA" id="ARBA00022801"/>
    </source>
</evidence>
<dbReference type="PANTHER" id="PTHR42776:SF27">
    <property type="entry name" value="DIPEPTIDYL PEPTIDASE FAMILY MEMBER 6"/>
    <property type="match status" value="1"/>
</dbReference>
<dbReference type="EMBL" id="LT906468">
    <property type="protein sequence ID" value="SNV44677.1"/>
    <property type="molecule type" value="Genomic_DNA"/>
</dbReference>
<organism evidence="3 4">
    <name type="scientific">Sphingobacterium mizutaii</name>
    <dbReference type="NCBI Taxonomy" id="1010"/>
    <lineage>
        <taxon>Bacteria</taxon>
        <taxon>Pseudomonadati</taxon>
        <taxon>Bacteroidota</taxon>
        <taxon>Sphingobacteriia</taxon>
        <taxon>Sphingobacteriales</taxon>
        <taxon>Sphingobacteriaceae</taxon>
        <taxon>Sphingobacterium</taxon>
    </lineage>
</organism>
<evidence type="ECO:0000313" key="4">
    <source>
        <dbReference type="Proteomes" id="UP000215355"/>
    </source>
</evidence>
<gene>
    <name evidence="3" type="primary">ptpA_1</name>
    <name evidence="3" type="ORF">SAMEA4412673_00980</name>
</gene>
<dbReference type="InterPro" id="IPR001375">
    <property type="entry name" value="Peptidase_S9_cat"/>
</dbReference>
<dbReference type="AlphaFoldDB" id="A0AAJ5BZ91"/>
<dbReference type="PANTHER" id="PTHR42776">
    <property type="entry name" value="SERINE PEPTIDASE S9 FAMILY MEMBER"/>
    <property type="match status" value="1"/>
</dbReference>
<dbReference type="Pfam" id="PF00326">
    <property type="entry name" value="Peptidase_S9"/>
    <property type="match status" value="1"/>
</dbReference>
<keyword evidence="1 3" id="KW-0378">Hydrolase</keyword>
<sequence length="628" mass="72625">MNLNYLFSVLLIMLVFVSCKQEQGGQLHVPIEDFFVKPERTSFKLSPDGSKVAYLGVHDHCKNIFILDLEEPDSSKQLTYQVNLNVQSFFWLDNKRIIFSNTQSPTDSLRMFQIDVKTEKRQALFSPEKSRLRWVYPIVEKDNSIMAGLNLRDSSLFDLYRIYLDGRKPQLVQHNPGNVVSWIGAPDGVVRMALTSDSVQESLLYRKNDGLPFKEVMKNDFETIFVPLGFVKNSDKNVYALSNQNRDKMALVEFDAENGKEVRNIYENKLGDLGVEGYSANLQEMLYTTSFIDKFKKNIFNPTYEQVYKKLKKKFKDSEIGFLDSDSSLTGFVVRVYSDIHPGETYYYNKEKDDIQLLNEENPKLKDLEFNQMEEVEFLSRDNKNIHAYITYPKNKRKNSPVVVLVHDGPNRRSEWGFDPEVQFLANRGYTVFQVNYRGSVGYGKDFWTSGFKEWGGKIQSDITDGVAWLIHQGIADKEKIAIMGTGFGGYSALYAAAFNPSLYKCAISSSGYSNLFTYFREIPPHLKHYVQLFYRIIGNPETEPELFQAISPIFHADKVRIPILFFQGGKDKYSSVTDANQFVGKLKGNEVPVRYIFKKEESKRFRNEENIVEYYQEIEKFLAVYLK</sequence>
<proteinExistence type="predicted"/>
<feature type="domain" description="Peptidase S9 prolyl oligopeptidase catalytic" evidence="2">
    <location>
        <begin position="416"/>
        <end position="627"/>
    </location>
</feature>
<dbReference type="GO" id="GO:0006508">
    <property type="term" value="P:proteolysis"/>
    <property type="evidence" value="ECO:0007669"/>
    <property type="project" value="InterPro"/>
</dbReference>
<reference evidence="3 4" key="1">
    <citation type="submission" date="2017-06" db="EMBL/GenBank/DDBJ databases">
        <authorList>
            <consortium name="Pathogen Informatics"/>
        </authorList>
    </citation>
    <scope>NUCLEOTIDE SEQUENCE [LARGE SCALE GENOMIC DNA]</scope>
    <source>
        <strain evidence="3 4">NCTC12149</strain>
    </source>
</reference>
<dbReference type="SUPFAM" id="SSF53474">
    <property type="entry name" value="alpha/beta-Hydrolases"/>
    <property type="match status" value="1"/>
</dbReference>
<name>A0AAJ5BZ91_9SPHI</name>
<dbReference type="Proteomes" id="UP000215355">
    <property type="component" value="Chromosome 1"/>
</dbReference>